<dbReference type="EMBL" id="RCHS01002274">
    <property type="protein sequence ID" value="RMX48454.1"/>
    <property type="molecule type" value="Genomic_DNA"/>
</dbReference>
<evidence type="ECO:0000256" key="4">
    <source>
        <dbReference type="SAM" id="Phobius"/>
    </source>
</evidence>
<feature type="compositionally biased region" description="Polar residues" evidence="3">
    <location>
        <begin position="748"/>
        <end position="757"/>
    </location>
</feature>
<feature type="region of interest" description="Disordered" evidence="3">
    <location>
        <begin position="1665"/>
        <end position="1723"/>
    </location>
</feature>
<feature type="region of interest" description="Disordered" evidence="3">
    <location>
        <begin position="1425"/>
        <end position="1448"/>
    </location>
</feature>
<feature type="compositionally biased region" description="Polar residues" evidence="3">
    <location>
        <begin position="881"/>
        <end position="890"/>
    </location>
</feature>
<comment type="caution">
    <text evidence="7">The sequence shown here is derived from an EMBL/GenBank/DDBJ whole genome shotgun (WGS) entry which is preliminary data.</text>
</comment>
<feature type="compositionally biased region" description="Basic and acidic residues" evidence="3">
    <location>
        <begin position="1699"/>
        <end position="1716"/>
    </location>
</feature>
<keyword evidence="5" id="KW-0732">Signal</keyword>
<dbReference type="InterPro" id="IPR036034">
    <property type="entry name" value="PDZ_sf"/>
</dbReference>
<feature type="compositionally biased region" description="Basic and acidic residues" evidence="3">
    <location>
        <begin position="2266"/>
        <end position="2275"/>
    </location>
</feature>
<dbReference type="Pfam" id="PF00595">
    <property type="entry name" value="PDZ"/>
    <property type="match status" value="1"/>
</dbReference>
<keyword evidence="4" id="KW-0812">Transmembrane</keyword>
<feature type="compositionally biased region" description="Basic and acidic residues" evidence="3">
    <location>
        <begin position="2290"/>
        <end position="2302"/>
    </location>
</feature>
<proteinExistence type="predicted"/>
<evidence type="ECO:0000259" key="6">
    <source>
        <dbReference type="PROSITE" id="PS50106"/>
    </source>
</evidence>
<dbReference type="PANTHER" id="PTHR23348:SF16">
    <property type="entry name" value="LEUCINE RICH REPEAT FAMILY PROTEIN"/>
    <property type="match status" value="1"/>
</dbReference>
<feature type="compositionally biased region" description="Basic and acidic residues" evidence="3">
    <location>
        <begin position="543"/>
        <end position="554"/>
    </location>
</feature>
<feature type="region of interest" description="Disordered" evidence="3">
    <location>
        <begin position="364"/>
        <end position="396"/>
    </location>
</feature>
<dbReference type="SUPFAM" id="SSF50156">
    <property type="entry name" value="PDZ domain-like"/>
    <property type="match status" value="1"/>
</dbReference>
<feature type="compositionally biased region" description="Basic and acidic residues" evidence="3">
    <location>
        <begin position="1272"/>
        <end position="1283"/>
    </location>
</feature>
<feature type="region of interest" description="Disordered" evidence="3">
    <location>
        <begin position="2266"/>
        <end position="2380"/>
    </location>
</feature>
<dbReference type="CDD" id="cd00136">
    <property type="entry name" value="PDZ_canonical"/>
    <property type="match status" value="1"/>
</dbReference>
<feature type="region of interest" description="Disordered" evidence="3">
    <location>
        <begin position="1251"/>
        <end position="1356"/>
    </location>
</feature>
<sequence length="2380" mass="257940">MVIKSTLLVCLIICCQSSHVRAASECTGAIVASVFGTIGVILLIAGIAILVWCCRQKRSGKLSSRSSIETASEPEISLGTKAKGGQIGLNGHGTPVTFSHHYKEEAPSAAYNTRGVVNPAFGGQREVLIEMPSRDDGEVKIDMDGDGKFKLPSCNEGEVKIDMGGDPDKETPTVNLDMDTDLGMNVANGSSLKMSPRDAQLSDVEFQHNKPSGTGFPGGNIPGSDVDIAFEGSSKPTFNVDTPRNMETIDVDLDRPESGGFGLLIARDKTLPPPALFVREVTPGGVAARTGLLDKGDKIIGINGTPIEGLAHDKAMHLLRNDDKPRLRLTLLKNLSPGQNGSLDLSERSRDLSKTIDESCAIDLEPGLEAGSPSLDVEGLQGSADLGETETSLSKPEFEGDIPQARIAGPNMKPHNLQGSPSNLSLPSPKTKRAKCFSCVSKGDKGEPYTRGKTSNRMDWDRPSDDCSVDINEGGKFTDNLSVREPGISIPAKNVTGEITGPSLDEEQRDLGSNVQLDSYSPNIKTSQGRLKTQLSGPSVDTSPEKLKGSKENVDVPAAGDGNKEDPYRKTKGNVGFDLSGPDGSPEMVEPRKMDITASAPEFHERGETNDLDLRTTGPDFHIEGPNKGISTRPPEVSLQAKDPRTNTPDVSLPSGSTTIGLSGSGNISSERPKVEIDANSPEIDGRKGRFDTEISAPHADISHGKLGGPKAKVTAPSGQLNLPSSKRKRGTCLSCAGDADKDDPYRKTQTQGSVGYSLSGPDGSLEMETPSKMDISASAPDFQGQEETKDLSFKTTAPDFDIEGPNKGISMGSPEISLHTKDPSINTPDVSIPSGSTDIGLSGTGDITSKRPRVQVEANSPDIDGPRGRFDTDISAPNADISQAPNADISQGRLRNPRAQVDAPSGELNVPSTKRKGVNCLSCAGDGDKADPYRKTKGNVGYNFGGPDGSLEMVQPRKIDTTASTPDDDRPAATKELELRTAEPDLDFHGQNKGISTGMPEISLHGKDPSINTPDVSIPSGDTGFNLSRTGNFSSERPSVEVQGNFPDIDGPEGRFERGISGPDVDVSDGKLQGHRTTVNAPSGELNLSSSKKKRVNCLACAGDGDEEDPYRKTKGSVGYNISGPDGSLEMEKPSKVDISTSGFDFDGRKTTEGLELSTIVPDVDSQGPKKGISLEPPDISGNLTDTDPSAEKSKICLDFPVLYDPSIGGSGFDAPKNSYETSTISGSSLGRIFDNTDIQRSKFDLDASNIEKPDFESEPPSIGAGIQDIKGPDFSHEKHDLSGPSMGRVENDIGIDGFDPSMNSSRVSVERPDISGPSFDTTAGDIDLGVADEPSTDSELTGFDVPKPRGKEMHRTKQDIFMPSAGGISVHAPAVDLRQQLEADMKGLDVDAPELDFTVSSPNKKRASLEPVDMKGLRGKSFEGDVDWGISTSTPKDSGGIEFDANPVEGDVEFASTYDNIELHSKPESLPSVAYEEPHSLQRYDEIRPEMELRLLSPNQPNESDLNFDADISDANLYVDNWKPGEMNLVKVEENVTVCSASVQEPSSPSRILTLDHDDNEDQNRPTADFVSGLNLKKQKPKTSSSSSSSDEGSFGLNHQDLLKRKKSRSSSSSDEAKENDKKKQTYKVDDRTFTSVADEIKEPGKSGSITFDIQEEVTHDSLMLSGKISSKEQKPTSSSSSSDEEISSYNVSELNDLPKAKDQATTETKREGDDLPSSLDLSLHQYKAVDYVVTHNYASETQETNPSGVEEDPFVVVSRSLKRPYQDTEHEDELKVSSIELQFNEPPGEVSNHLDYPCRVAQVEEGDGAFVQEEGVVPLFKFRSLDYDVPDVSVLTKPSEESDAPNLLSPNQRDRVSPTWDVQAHTFEDVSHVTIQDDPPTGDENHEIREQSLIIVTRSLKRTSPVTEDADDIREEKSPNFSNTMEIQATEPSHDFYLEYPQNNKVFVLDEQNGHLTDEEQISQHTKEREIPDISAQLAALNYTEDEPRLKSDSPTKAEDNVKSPREKSPKEISRRGSNSRLWDLMQGYLIEQPILNDNDTNSESRSQNTEEHNEEGEQVFYETKPIEITDSSISEKTQQSLNVVTYQIHIDDHEHPKERSGDLEDRDTALKASKPDLVSFDAKPVEDSPATTSYSTSITKVESSFAYVNLTPVMTETDSELGAVDRLDTAKDEHHTSVTDVKSSVQEVTVTSHSSQIEPISLQVDIGAIKPVSKYQTTSWKKEVSVPVDVDDKNDDPWMRHYSRGLQQGTLYQPLYAKSPERDPYLGERRGVSLSKVPHVKGVKTSGEKERERPRYSIEGRTSIQSASYQVSTDGKSMLRGLEAVPRVRTPESLFSSRDDREQPQKSQPESAGGDPSTGTSTSGPSVQSLRSFWDK</sequence>
<protein>
    <recommendedName>
        <fullName evidence="6">PDZ domain-containing protein</fullName>
    </recommendedName>
</protein>
<keyword evidence="4" id="KW-1133">Transmembrane helix</keyword>
<feature type="compositionally biased region" description="Basic and acidic residues" evidence="3">
    <location>
        <begin position="1617"/>
        <end position="1633"/>
    </location>
</feature>
<feature type="chain" id="PRO_5018088195" description="PDZ domain-containing protein" evidence="5">
    <location>
        <begin position="23"/>
        <end position="2380"/>
    </location>
</feature>
<feature type="compositionally biased region" description="Basic and acidic residues" evidence="3">
    <location>
        <begin position="968"/>
        <end position="991"/>
    </location>
</feature>
<feature type="signal peptide" evidence="5">
    <location>
        <begin position="1"/>
        <end position="22"/>
    </location>
</feature>
<evidence type="ECO:0000313" key="7">
    <source>
        <dbReference type="EMBL" id="RMX48454.1"/>
    </source>
</evidence>
<keyword evidence="8" id="KW-1185">Reference proteome</keyword>
<feature type="compositionally biased region" description="Polar residues" evidence="3">
    <location>
        <begin position="1076"/>
        <end position="1090"/>
    </location>
</feature>
<evidence type="ECO:0000256" key="1">
    <source>
        <dbReference type="ARBA" id="ARBA00004123"/>
    </source>
</evidence>
<gene>
    <name evidence="7" type="ORF">pdam_00015200</name>
</gene>
<comment type="subcellular location">
    <subcellularLocation>
        <location evidence="1">Nucleus</location>
    </subcellularLocation>
</comment>
<feature type="compositionally biased region" description="Polar residues" evidence="3">
    <location>
        <begin position="1543"/>
        <end position="1553"/>
    </location>
</feature>
<feature type="region of interest" description="Disordered" evidence="3">
    <location>
        <begin position="445"/>
        <end position="465"/>
    </location>
</feature>
<dbReference type="PANTHER" id="PTHR23348">
    <property type="entry name" value="PERIAXIN/AHNAK"/>
    <property type="match status" value="1"/>
</dbReference>
<feature type="compositionally biased region" description="Polar residues" evidence="3">
    <location>
        <begin position="2039"/>
        <end position="2051"/>
    </location>
</feature>
<dbReference type="GO" id="GO:0005737">
    <property type="term" value="C:cytoplasm"/>
    <property type="evidence" value="ECO:0007669"/>
    <property type="project" value="TreeGrafter"/>
</dbReference>
<feature type="compositionally biased region" description="Polar residues" evidence="3">
    <location>
        <begin position="513"/>
        <end position="542"/>
    </location>
</feature>
<feature type="region of interest" description="Disordered" evidence="3">
    <location>
        <begin position="513"/>
        <end position="1090"/>
    </location>
</feature>
<dbReference type="InterPro" id="IPR001478">
    <property type="entry name" value="PDZ"/>
</dbReference>
<feature type="compositionally biased region" description="Basic and acidic residues" evidence="3">
    <location>
        <begin position="1989"/>
        <end position="2018"/>
    </location>
</feature>
<feature type="region of interest" description="Disordered" evidence="3">
    <location>
        <begin position="1839"/>
        <end position="1858"/>
    </location>
</feature>
<feature type="compositionally biased region" description="Polar residues" evidence="3">
    <location>
        <begin position="2304"/>
        <end position="2319"/>
    </location>
</feature>
<feature type="region of interest" description="Disordered" evidence="3">
    <location>
        <begin position="1988"/>
        <end position="2022"/>
    </location>
</feature>
<feature type="compositionally biased region" description="Polar residues" evidence="3">
    <location>
        <begin position="824"/>
        <end position="840"/>
    </location>
</feature>
<evidence type="ECO:0000256" key="3">
    <source>
        <dbReference type="SAM" id="MobiDB-lite"/>
    </source>
</evidence>
<dbReference type="InterPro" id="IPR052082">
    <property type="entry name" value="Myelin_sheath_structural"/>
</dbReference>
<dbReference type="Proteomes" id="UP000275408">
    <property type="component" value="Unassembled WGS sequence"/>
</dbReference>
<dbReference type="GO" id="GO:0043484">
    <property type="term" value="P:regulation of RNA splicing"/>
    <property type="evidence" value="ECO:0007669"/>
    <property type="project" value="TreeGrafter"/>
</dbReference>
<feature type="transmembrane region" description="Helical" evidence="4">
    <location>
        <begin position="32"/>
        <end position="54"/>
    </location>
</feature>
<feature type="region of interest" description="Disordered" evidence="3">
    <location>
        <begin position="1103"/>
        <end position="1135"/>
    </location>
</feature>
<feature type="domain" description="PDZ" evidence="6">
    <location>
        <begin position="250"/>
        <end position="321"/>
    </location>
</feature>
<dbReference type="PROSITE" id="PS50106">
    <property type="entry name" value="PDZ"/>
    <property type="match status" value="1"/>
</dbReference>
<feature type="compositionally biased region" description="Basic and acidic residues" evidence="3">
    <location>
        <begin position="602"/>
        <end position="614"/>
    </location>
</feature>
<organism evidence="7 8">
    <name type="scientific">Pocillopora damicornis</name>
    <name type="common">Cauliflower coral</name>
    <name type="synonym">Millepora damicornis</name>
    <dbReference type="NCBI Taxonomy" id="46731"/>
    <lineage>
        <taxon>Eukaryota</taxon>
        <taxon>Metazoa</taxon>
        <taxon>Cnidaria</taxon>
        <taxon>Anthozoa</taxon>
        <taxon>Hexacorallia</taxon>
        <taxon>Scleractinia</taxon>
        <taxon>Astrocoeniina</taxon>
        <taxon>Pocilloporidae</taxon>
        <taxon>Pocillopora</taxon>
    </lineage>
</organism>
<evidence type="ECO:0000256" key="5">
    <source>
        <dbReference type="SAM" id="SignalP"/>
    </source>
</evidence>
<feature type="region of interest" description="Disordered" evidence="3">
    <location>
        <begin position="2038"/>
        <end position="2062"/>
    </location>
</feature>
<feature type="region of interest" description="Disordered" evidence="3">
    <location>
        <begin position="1158"/>
        <end position="1189"/>
    </location>
</feature>
<keyword evidence="2" id="KW-0539">Nucleus</keyword>
<evidence type="ECO:0000256" key="2">
    <source>
        <dbReference type="ARBA" id="ARBA00023242"/>
    </source>
</evidence>
<evidence type="ECO:0000313" key="8">
    <source>
        <dbReference type="Proteomes" id="UP000275408"/>
    </source>
</evidence>
<feature type="compositionally biased region" description="Polar residues" evidence="3">
    <location>
        <begin position="2371"/>
        <end position="2380"/>
    </location>
</feature>
<feature type="compositionally biased region" description="Low complexity" evidence="3">
    <location>
        <begin position="2357"/>
        <end position="2370"/>
    </location>
</feature>
<accession>A0A3M6U4J7</accession>
<dbReference type="SMART" id="SM00228">
    <property type="entry name" value="PDZ"/>
    <property type="match status" value="1"/>
</dbReference>
<feature type="compositionally biased region" description="Basic and acidic residues" evidence="3">
    <location>
        <begin position="684"/>
        <end position="693"/>
    </location>
</feature>
<dbReference type="Gene3D" id="2.30.42.10">
    <property type="match status" value="1"/>
</dbReference>
<feature type="compositionally biased region" description="Low complexity" evidence="3">
    <location>
        <begin position="652"/>
        <end position="670"/>
    </location>
</feature>
<feature type="compositionally biased region" description="Low complexity" evidence="3">
    <location>
        <begin position="1678"/>
        <end position="1695"/>
    </location>
</feature>
<dbReference type="GO" id="GO:0005634">
    <property type="term" value="C:nucleus"/>
    <property type="evidence" value="ECO:0007669"/>
    <property type="project" value="UniProtKB-SubCell"/>
</dbReference>
<feature type="compositionally biased region" description="Polar residues" evidence="3">
    <location>
        <begin position="1024"/>
        <end position="1038"/>
    </location>
</feature>
<reference evidence="7 8" key="1">
    <citation type="journal article" date="2018" name="Sci. Rep.">
        <title>Comparative analysis of the Pocillopora damicornis genome highlights role of immune system in coral evolution.</title>
        <authorList>
            <person name="Cunning R."/>
            <person name="Bay R.A."/>
            <person name="Gillette P."/>
            <person name="Baker A.C."/>
            <person name="Traylor-Knowles N."/>
        </authorList>
    </citation>
    <scope>NUCLEOTIDE SEQUENCE [LARGE SCALE GENOMIC DNA]</scope>
    <source>
        <strain evidence="7">RSMAS</strain>
        <tissue evidence="7">Whole animal</tissue>
    </source>
</reference>
<feature type="region of interest" description="Disordered" evidence="3">
    <location>
        <begin position="1543"/>
        <end position="1633"/>
    </location>
</feature>
<keyword evidence="4" id="KW-0472">Membrane</keyword>
<name>A0A3M6U4J7_POCDA</name>
<dbReference type="OrthoDB" id="5969382at2759"/>